<reference evidence="1" key="1">
    <citation type="submission" date="2020-05" db="EMBL/GenBank/DDBJ databases">
        <authorList>
            <person name="Chiriac C."/>
            <person name="Salcher M."/>
            <person name="Ghai R."/>
            <person name="Kavagutti S V."/>
        </authorList>
    </citation>
    <scope>NUCLEOTIDE SEQUENCE</scope>
</reference>
<dbReference type="AlphaFoldDB" id="A0A6J7S776"/>
<sequence length="131" mass="14391">MLPLCSDLRQVGWGSGRRLRAELLGNPTVAAVEVLHCEVNTIEFAAGNVQVARYPRADCQHDCVEITLQLISADVDPHIDAVAELNAFIDQLLDATVDHVLLDLEVRHAEADQAARRFVALEDDNLVPRTA</sequence>
<proteinExistence type="predicted"/>
<name>A0A6J7S776_9ZZZZ</name>
<dbReference type="EMBL" id="CAFBPX010000184">
    <property type="protein sequence ID" value="CAB5036821.1"/>
    <property type="molecule type" value="Genomic_DNA"/>
</dbReference>
<gene>
    <name evidence="1" type="ORF">UFOPK4175_00982</name>
</gene>
<accession>A0A6J7S776</accession>
<organism evidence="1">
    <name type="scientific">freshwater metagenome</name>
    <dbReference type="NCBI Taxonomy" id="449393"/>
    <lineage>
        <taxon>unclassified sequences</taxon>
        <taxon>metagenomes</taxon>
        <taxon>ecological metagenomes</taxon>
    </lineage>
</organism>
<protein>
    <submittedName>
        <fullName evidence="1">Unannotated protein</fullName>
    </submittedName>
</protein>
<evidence type="ECO:0000313" key="1">
    <source>
        <dbReference type="EMBL" id="CAB5036821.1"/>
    </source>
</evidence>